<evidence type="ECO:0000313" key="2">
    <source>
        <dbReference type="EMBL" id="CAH2713759.1"/>
    </source>
</evidence>
<dbReference type="RefSeq" id="WP_248734094.1">
    <property type="nucleotide sequence ID" value="NZ_CALBWS010000003.1"/>
</dbReference>
<keyword evidence="1" id="KW-0812">Transmembrane</keyword>
<gene>
    <name evidence="2" type="ORF">BACCIP111895_00913</name>
</gene>
<dbReference type="EMBL" id="CALBWS010000003">
    <property type="protein sequence ID" value="CAH2713759.1"/>
    <property type="molecule type" value="Genomic_DNA"/>
</dbReference>
<keyword evidence="1" id="KW-1133">Transmembrane helix</keyword>
<evidence type="ECO:0000256" key="1">
    <source>
        <dbReference type="SAM" id="Phobius"/>
    </source>
</evidence>
<keyword evidence="3" id="KW-1185">Reference proteome</keyword>
<protein>
    <recommendedName>
        <fullName evidence="4">DUF3139 domain-containing protein</fullName>
    </recommendedName>
</protein>
<name>A0ABN8KKH6_9BACI</name>
<sequence length="128" mass="14773">MDHIKKITITLIIVFVLGACLIVSNFGSALFQEGNPIPLIVSAMKLKISDSEYVQFAKTEKRNRYLSMNSENNQYEVVKEFMNSKGWKYQEQMGSGLIFSKNGEDAVVEVRQFSSHYFIWEIQKAFFN</sequence>
<keyword evidence="1" id="KW-0472">Membrane</keyword>
<feature type="transmembrane region" description="Helical" evidence="1">
    <location>
        <begin position="7"/>
        <end position="31"/>
    </location>
</feature>
<proteinExistence type="predicted"/>
<evidence type="ECO:0000313" key="3">
    <source>
        <dbReference type="Proteomes" id="UP000838308"/>
    </source>
</evidence>
<evidence type="ECO:0008006" key="4">
    <source>
        <dbReference type="Google" id="ProtNLM"/>
    </source>
</evidence>
<comment type="caution">
    <text evidence="2">The sequence shown here is derived from an EMBL/GenBank/DDBJ whole genome shotgun (WGS) entry which is preliminary data.</text>
</comment>
<dbReference type="PROSITE" id="PS51257">
    <property type="entry name" value="PROKAR_LIPOPROTEIN"/>
    <property type="match status" value="1"/>
</dbReference>
<reference evidence="2" key="1">
    <citation type="submission" date="2022-04" db="EMBL/GenBank/DDBJ databases">
        <authorList>
            <person name="Criscuolo A."/>
        </authorList>
    </citation>
    <scope>NUCLEOTIDE SEQUENCE</scope>
    <source>
        <strain evidence="2">CIP111895</strain>
    </source>
</reference>
<dbReference type="Proteomes" id="UP000838308">
    <property type="component" value="Unassembled WGS sequence"/>
</dbReference>
<accession>A0ABN8KKH6</accession>
<organism evidence="2 3">
    <name type="scientific">Neobacillus rhizosphaerae</name>
    <dbReference type="NCBI Taxonomy" id="2880965"/>
    <lineage>
        <taxon>Bacteria</taxon>
        <taxon>Bacillati</taxon>
        <taxon>Bacillota</taxon>
        <taxon>Bacilli</taxon>
        <taxon>Bacillales</taxon>
        <taxon>Bacillaceae</taxon>
        <taxon>Neobacillus</taxon>
    </lineage>
</organism>